<feature type="transmembrane region" description="Helical" evidence="1">
    <location>
        <begin position="50"/>
        <end position="72"/>
    </location>
</feature>
<name>A0A0C3C5N5_HEBCY</name>
<keyword evidence="1" id="KW-0472">Membrane</keyword>
<reference evidence="2 3" key="1">
    <citation type="submission" date="2014-04" db="EMBL/GenBank/DDBJ databases">
        <authorList>
            <consortium name="DOE Joint Genome Institute"/>
            <person name="Kuo A."/>
            <person name="Gay G."/>
            <person name="Dore J."/>
            <person name="Kohler A."/>
            <person name="Nagy L.G."/>
            <person name="Floudas D."/>
            <person name="Copeland A."/>
            <person name="Barry K.W."/>
            <person name="Cichocki N."/>
            <person name="Veneault-Fourrey C."/>
            <person name="LaButti K."/>
            <person name="Lindquist E.A."/>
            <person name="Lipzen A."/>
            <person name="Lundell T."/>
            <person name="Morin E."/>
            <person name="Murat C."/>
            <person name="Sun H."/>
            <person name="Tunlid A."/>
            <person name="Henrissat B."/>
            <person name="Grigoriev I.V."/>
            <person name="Hibbett D.S."/>
            <person name="Martin F."/>
            <person name="Nordberg H.P."/>
            <person name="Cantor M.N."/>
            <person name="Hua S.X."/>
        </authorList>
    </citation>
    <scope>NUCLEOTIDE SEQUENCE [LARGE SCALE GENOMIC DNA]</scope>
    <source>
        <strain evidence="3">h7</strain>
    </source>
</reference>
<evidence type="ECO:0000256" key="1">
    <source>
        <dbReference type="SAM" id="Phobius"/>
    </source>
</evidence>
<evidence type="ECO:0000313" key="3">
    <source>
        <dbReference type="Proteomes" id="UP000053424"/>
    </source>
</evidence>
<evidence type="ECO:0000313" key="2">
    <source>
        <dbReference type="EMBL" id="KIM44150.1"/>
    </source>
</evidence>
<dbReference type="Proteomes" id="UP000053424">
    <property type="component" value="Unassembled WGS sequence"/>
</dbReference>
<dbReference type="HOGENOM" id="CLU_2171396_0_0_1"/>
<keyword evidence="1" id="KW-1133">Transmembrane helix</keyword>
<keyword evidence="3" id="KW-1185">Reference proteome</keyword>
<dbReference type="AlphaFoldDB" id="A0A0C3C5N5"/>
<protein>
    <submittedName>
        <fullName evidence="2">Uncharacterized protein</fullName>
    </submittedName>
</protein>
<dbReference type="EMBL" id="KN831774">
    <property type="protein sequence ID" value="KIM44150.1"/>
    <property type="molecule type" value="Genomic_DNA"/>
</dbReference>
<sequence length="110" mass="12597">MLPLASSRITLVASLQTPTAMTVVQAGLPASLFSARLDWLVLRRNFANSWLDLLIYILHILPSIFPLSPYIFSSPFTAFRVHNIRPYLVCPFSYGFTRWIANRDSCFLCW</sequence>
<keyword evidence="1" id="KW-0812">Transmembrane</keyword>
<proteinExistence type="predicted"/>
<gene>
    <name evidence="2" type="ORF">M413DRAFT_375826</name>
</gene>
<accession>A0A0C3C5N5</accession>
<reference evidence="3" key="2">
    <citation type="submission" date="2015-01" db="EMBL/GenBank/DDBJ databases">
        <title>Evolutionary Origins and Diversification of the Mycorrhizal Mutualists.</title>
        <authorList>
            <consortium name="DOE Joint Genome Institute"/>
            <consortium name="Mycorrhizal Genomics Consortium"/>
            <person name="Kohler A."/>
            <person name="Kuo A."/>
            <person name="Nagy L.G."/>
            <person name="Floudas D."/>
            <person name="Copeland A."/>
            <person name="Barry K.W."/>
            <person name="Cichocki N."/>
            <person name="Veneault-Fourrey C."/>
            <person name="LaButti K."/>
            <person name="Lindquist E.A."/>
            <person name="Lipzen A."/>
            <person name="Lundell T."/>
            <person name="Morin E."/>
            <person name="Murat C."/>
            <person name="Riley R."/>
            <person name="Ohm R."/>
            <person name="Sun H."/>
            <person name="Tunlid A."/>
            <person name="Henrissat B."/>
            <person name="Grigoriev I.V."/>
            <person name="Hibbett D.S."/>
            <person name="Martin F."/>
        </authorList>
    </citation>
    <scope>NUCLEOTIDE SEQUENCE [LARGE SCALE GENOMIC DNA]</scope>
    <source>
        <strain evidence="3">h7</strain>
    </source>
</reference>
<organism evidence="2 3">
    <name type="scientific">Hebeloma cylindrosporum</name>
    <dbReference type="NCBI Taxonomy" id="76867"/>
    <lineage>
        <taxon>Eukaryota</taxon>
        <taxon>Fungi</taxon>
        <taxon>Dikarya</taxon>
        <taxon>Basidiomycota</taxon>
        <taxon>Agaricomycotina</taxon>
        <taxon>Agaricomycetes</taxon>
        <taxon>Agaricomycetidae</taxon>
        <taxon>Agaricales</taxon>
        <taxon>Agaricineae</taxon>
        <taxon>Hymenogastraceae</taxon>
        <taxon>Hebeloma</taxon>
    </lineage>
</organism>